<protein>
    <submittedName>
        <fullName evidence="1">Uncharacterized protein</fullName>
    </submittedName>
</protein>
<sequence length="177" mass="20483">MNMMFGALVEHKSVKANLENIEKNCEVTLPSLRKADYVNQGEDHVFVIRYYFLASILAARISSQKNGGGSSCSCSFCVEVIWFLVIREYHSLPKTCLLADYDYQAVQTMGPTRSNEETLHYQDVTWAVRLRRARKKCATSLSCPTCLSKWFALTTERYYKRQEDYVYQYRAVLCPQL</sequence>
<dbReference type="AlphaFoldDB" id="A0ABD1XXE6"/>
<name>A0ABD1XXE6_9MARC</name>
<reference evidence="1 2" key="1">
    <citation type="submission" date="2024-09" db="EMBL/GenBank/DDBJ databases">
        <title>Chromosome-scale assembly of Riccia fluitans.</title>
        <authorList>
            <person name="Paukszto L."/>
            <person name="Sawicki J."/>
            <person name="Karawczyk K."/>
            <person name="Piernik-Szablinska J."/>
            <person name="Szczecinska M."/>
            <person name="Mazdziarz M."/>
        </authorList>
    </citation>
    <scope>NUCLEOTIDE SEQUENCE [LARGE SCALE GENOMIC DNA]</scope>
    <source>
        <strain evidence="1">Rf_01</strain>
        <tissue evidence="1">Aerial parts of the thallus</tissue>
    </source>
</reference>
<comment type="caution">
    <text evidence="1">The sequence shown here is derived from an EMBL/GenBank/DDBJ whole genome shotgun (WGS) entry which is preliminary data.</text>
</comment>
<keyword evidence="2" id="KW-1185">Reference proteome</keyword>
<organism evidence="1 2">
    <name type="scientific">Riccia fluitans</name>
    <dbReference type="NCBI Taxonomy" id="41844"/>
    <lineage>
        <taxon>Eukaryota</taxon>
        <taxon>Viridiplantae</taxon>
        <taxon>Streptophyta</taxon>
        <taxon>Embryophyta</taxon>
        <taxon>Marchantiophyta</taxon>
        <taxon>Marchantiopsida</taxon>
        <taxon>Marchantiidae</taxon>
        <taxon>Marchantiales</taxon>
        <taxon>Ricciaceae</taxon>
        <taxon>Riccia</taxon>
    </lineage>
</organism>
<dbReference type="Proteomes" id="UP001605036">
    <property type="component" value="Unassembled WGS sequence"/>
</dbReference>
<evidence type="ECO:0000313" key="1">
    <source>
        <dbReference type="EMBL" id="KAL2613624.1"/>
    </source>
</evidence>
<evidence type="ECO:0000313" key="2">
    <source>
        <dbReference type="Proteomes" id="UP001605036"/>
    </source>
</evidence>
<dbReference type="EMBL" id="JBHFFA010000007">
    <property type="protein sequence ID" value="KAL2613624.1"/>
    <property type="molecule type" value="Genomic_DNA"/>
</dbReference>
<proteinExistence type="predicted"/>
<accession>A0ABD1XXE6</accession>
<gene>
    <name evidence="1" type="ORF">R1flu_025316</name>
</gene>